<evidence type="ECO:0000256" key="2">
    <source>
        <dbReference type="ARBA" id="ARBA00004613"/>
    </source>
</evidence>
<keyword evidence="9 11" id="KW-1015">Disulfide bond</keyword>
<dbReference type="OrthoDB" id="536948at2759"/>
<keyword evidence="4 13" id="KW-0812">Transmembrane</keyword>
<evidence type="ECO:0000256" key="1">
    <source>
        <dbReference type="ARBA" id="ARBA00004167"/>
    </source>
</evidence>
<dbReference type="PROSITE" id="PS50287">
    <property type="entry name" value="SRCR_2"/>
    <property type="match status" value="2"/>
</dbReference>
<name>A0A7N6BZI7_ANATE</name>
<dbReference type="PANTHER" id="PTHR48071">
    <property type="entry name" value="SRCR DOMAIN-CONTAINING PROTEIN"/>
    <property type="match status" value="1"/>
</dbReference>
<evidence type="ECO:0000256" key="11">
    <source>
        <dbReference type="PROSITE-ProRule" id="PRU00196"/>
    </source>
</evidence>
<keyword evidence="7 13" id="KW-1133">Transmembrane helix</keyword>
<dbReference type="GO" id="GO:0005615">
    <property type="term" value="C:extracellular space"/>
    <property type="evidence" value="ECO:0007669"/>
    <property type="project" value="TreeGrafter"/>
</dbReference>
<comment type="subcellular location">
    <subcellularLocation>
        <location evidence="1">Membrane</location>
        <topology evidence="1">Single-pass membrane protein</topology>
    </subcellularLocation>
    <subcellularLocation>
        <location evidence="2">Secreted</location>
    </subcellularLocation>
</comment>
<feature type="domain" description="SRCR" evidence="15">
    <location>
        <begin position="149"/>
        <end position="249"/>
    </location>
</feature>
<keyword evidence="10" id="KW-0325">Glycoprotein</keyword>
<reference evidence="16" key="2">
    <citation type="submission" date="2025-08" db="UniProtKB">
        <authorList>
            <consortium name="Ensembl"/>
        </authorList>
    </citation>
    <scope>IDENTIFICATION</scope>
</reference>
<feature type="signal peptide" evidence="14">
    <location>
        <begin position="1"/>
        <end position="18"/>
    </location>
</feature>
<dbReference type="PANTHER" id="PTHR48071:SF15">
    <property type="entry name" value="SRCR DOMAIN-CONTAINING PROTEIN"/>
    <property type="match status" value="1"/>
</dbReference>
<dbReference type="GeneID" id="113155026"/>
<feature type="transmembrane region" description="Helical" evidence="13">
    <location>
        <begin position="393"/>
        <end position="417"/>
    </location>
</feature>
<dbReference type="GO" id="GO:0031638">
    <property type="term" value="P:zymogen activation"/>
    <property type="evidence" value="ECO:0007669"/>
    <property type="project" value="TreeGrafter"/>
</dbReference>
<dbReference type="FunFam" id="3.10.250.10:FF:000010">
    <property type="entry name" value="T-cell differentiation antigen CD6"/>
    <property type="match status" value="1"/>
</dbReference>
<feature type="disulfide bond" evidence="11">
    <location>
        <begin position="219"/>
        <end position="229"/>
    </location>
</feature>
<evidence type="ECO:0000256" key="7">
    <source>
        <dbReference type="ARBA" id="ARBA00022989"/>
    </source>
</evidence>
<protein>
    <recommendedName>
        <fullName evidence="15">SRCR domain-containing protein</fullName>
    </recommendedName>
</protein>
<organism evidence="16 17">
    <name type="scientific">Anabas testudineus</name>
    <name type="common">Climbing perch</name>
    <name type="synonym">Anthias testudineus</name>
    <dbReference type="NCBI Taxonomy" id="64144"/>
    <lineage>
        <taxon>Eukaryota</taxon>
        <taxon>Metazoa</taxon>
        <taxon>Chordata</taxon>
        <taxon>Craniata</taxon>
        <taxon>Vertebrata</taxon>
        <taxon>Euteleostomi</taxon>
        <taxon>Actinopterygii</taxon>
        <taxon>Neopterygii</taxon>
        <taxon>Teleostei</taxon>
        <taxon>Neoteleostei</taxon>
        <taxon>Acanthomorphata</taxon>
        <taxon>Anabantaria</taxon>
        <taxon>Anabantiformes</taxon>
        <taxon>Anabantoidei</taxon>
        <taxon>Anabantidae</taxon>
        <taxon>Anabas</taxon>
    </lineage>
</organism>
<reference evidence="16" key="1">
    <citation type="submission" date="2021-04" db="EMBL/GenBank/DDBJ databases">
        <authorList>
            <consortium name="Wellcome Sanger Institute Data Sharing"/>
        </authorList>
    </citation>
    <scope>NUCLEOTIDE SEQUENCE [LARGE SCALE GENOMIC DNA]</scope>
</reference>
<dbReference type="Ensembl" id="ENSATET00000049195.2">
    <property type="protein sequence ID" value="ENSATEP00000069750.1"/>
    <property type="gene ID" value="ENSATEG00000003787.3"/>
</dbReference>
<dbReference type="PRINTS" id="PR00258">
    <property type="entry name" value="SPERACTRCPTR"/>
</dbReference>
<dbReference type="FunFam" id="3.10.250.10:FF:000016">
    <property type="entry name" value="Scavenger receptor cysteine-rich protein type 12"/>
    <property type="match status" value="1"/>
</dbReference>
<dbReference type="AlphaFoldDB" id="A0A7N6BZI7"/>
<feature type="disulfide bond" evidence="11">
    <location>
        <begin position="174"/>
        <end position="238"/>
    </location>
</feature>
<evidence type="ECO:0000256" key="4">
    <source>
        <dbReference type="ARBA" id="ARBA00022692"/>
    </source>
</evidence>
<dbReference type="Proteomes" id="UP000265040">
    <property type="component" value="Chromosome 11"/>
</dbReference>
<dbReference type="GeneTree" id="ENSGT00940000161029"/>
<evidence type="ECO:0000259" key="15">
    <source>
        <dbReference type="PROSITE" id="PS50287"/>
    </source>
</evidence>
<evidence type="ECO:0000256" key="6">
    <source>
        <dbReference type="ARBA" id="ARBA00022737"/>
    </source>
</evidence>
<feature type="compositionally biased region" description="Polar residues" evidence="12">
    <location>
        <begin position="489"/>
        <end position="500"/>
    </location>
</feature>
<feature type="disulfide bond" evidence="11">
    <location>
        <begin position="279"/>
        <end position="343"/>
    </location>
</feature>
<evidence type="ECO:0000256" key="12">
    <source>
        <dbReference type="SAM" id="MobiDB-lite"/>
    </source>
</evidence>
<dbReference type="InParanoid" id="A0A7N6BZI7"/>
<evidence type="ECO:0000256" key="8">
    <source>
        <dbReference type="ARBA" id="ARBA00023136"/>
    </source>
</evidence>
<evidence type="ECO:0000256" key="13">
    <source>
        <dbReference type="SAM" id="Phobius"/>
    </source>
</evidence>
<feature type="chain" id="PRO_5031151905" description="SRCR domain-containing protein" evidence="14">
    <location>
        <begin position="19"/>
        <end position="624"/>
    </location>
</feature>
<feature type="compositionally biased region" description="Polar residues" evidence="12">
    <location>
        <begin position="453"/>
        <end position="462"/>
    </location>
</feature>
<feature type="region of interest" description="Disordered" evidence="12">
    <location>
        <begin position="427"/>
        <end position="500"/>
    </location>
</feature>
<keyword evidence="3" id="KW-0964">Secreted</keyword>
<evidence type="ECO:0000256" key="9">
    <source>
        <dbReference type="ARBA" id="ARBA00023157"/>
    </source>
</evidence>
<feature type="disulfide bond" evidence="11">
    <location>
        <begin position="187"/>
        <end position="248"/>
    </location>
</feature>
<proteinExistence type="predicted"/>
<evidence type="ECO:0000256" key="10">
    <source>
        <dbReference type="ARBA" id="ARBA00023180"/>
    </source>
</evidence>
<dbReference type="RefSeq" id="XP_026205280.1">
    <property type="nucleotide sequence ID" value="XM_026349495.1"/>
</dbReference>
<feature type="compositionally biased region" description="Polar residues" evidence="12">
    <location>
        <begin position="592"/>
        <end position="611"/>
    </location>
</feature>
<evidence type="ECO:0000256" key="3">
    <source>
        <dbReference type="ARBA" id="ARBA00022525"/>
    </source>
</evidence>
<feature type="disulfide bond" evidence="11">
    <location>
        <begin position="292"/>
        <end position="353"/>
    </location>
</feature>
<keyword evidence="17" id="KW-1185">Reference proteome</keyword>
<keyword evidence="8 13" id="KW-0472">Membrane</keyword>
<sequence>MKLVEFILILLLSCLCEAFQNESSPTALPDVQVNTEGNSTTVMIREELSRDPFVHLLSGKCNWTLRMPGNRSSDAVPLPAGSVDSLAKHICQAHNCGDVYKVNATHNSDPNTICFHNCSYSHGRLQNCSRREGSNCTVINAVVCGDSAVRLAGGIDRCAGRVELLRDGKWGTVCDDQWDLRDADVVCAQLGCGYALNVTGQGGSFPPGRGPIHLDDLNCTGKEENLWDCPAAQDEPDCGHKEDAGVVCSEMRAIRLTGGLDQCSGVVEIHRNGSWGTVCDNCWNENLASMVCSMLQCGGKPQKVSQFNPPLKHNNGALYYYSCAPGLQSLWQCKELINVAHTCKDSKASGVICNGSLGFPVLSTENATEVNIWTMDPTSVVPTEELFSPSPELLSTIALSVLLFVFLITNTVLCCLYRRRHASLFQQTSSGTRKTPSEHRQNNYDGPVDLVKVTTNPTQTEVPPNPRHLWNQLSSADSTSVDTDYEQYDPSTDPSVPLSTFRNSQRYRTEITPLMKPSGLDSLCEEGFEPTKEEMGTFTGYNGAPTDPQYARVSKISVDSFESSSTSSGECYENVHNGYVTVSPDPEPGQSYVDTNQHQFYTGQTTNLGNSSDDDNIYSPVSPD</sequence>
<dbReference type="PROSITE" id="PS00420">
    <property type="entry name" value="SRCR_1"/>
    <property type="match status" value="1"/>
</dbReference>
<evidence type="ECO:0000256" key="5">
    <source>
        <dbReference type="ARBA" id="ARBA00022729"/>
    </source>
</evidence>
<evidence type="ECO:0000313" key="17">
    <source>
        <dbReference type="Proteomes" id="UP000265040"/>
    </source>
</evidence>
<dbReference type="Gene3D" id="3.10.250.10">
    <property type="entry name" value="SRCR-like domain"/>
    <property type="match status" value="2"/>
</dbReference>
<dbReference type="InterPro" id="IPR036772">
    <property type="entry name" value="SRCR-like_dom_sf"/>
</dbReference>
<dbReference type="GO" id="GO:0004252">
    <property type="term" value="F:serine-type endopeptidase activity"/>
    <property type="evidence" value="ECO:0007669"/>
    <property type="project" value="TreeGrafter"/>
</dbReference>
<evidence type="ECO:0000313" key="16">
    <source>
        <dbReference type="Ensembl" id="ENSATEP00000069750.1"/>
    </source>
</evidence>
<dbReference type="InterPro" id="IPR001190">
    <property type="entry name" value="SRCR"/>
</dbReference>
<feature type="domain" description="SRCR" evidence="15">
    <location>
        <begin position="254"/>
        <end position="354"/>
    </location>
</feature>
<dbReference type="Pfam" id="PF00530">
    <property type="entry name" value="SRCR"/>
    <property type="match status" value="2"/>
</dbReference>
<keyword evidence="5 14" id="KW-0732">Signal</keyword>
<evidence type="ECO:0000256" key="14">
    <source>
        <dbReference type="SAM" id="SignalP"/>
    </source>
</evidence>
<dbReference type="SMART" id="SM00202">
    <property type="entry name" value="SR"/>
    <property type="match status" value="2"/>
</dbReference>
<feature type="disulfide bond" evidence="11">
    <location>
        <begin position="323"/>
        <end position="333"/>
    </location>
</feature>
<dbReference type="SUPFAM" id="SSF56487">
    <property type="entry name" value="SRCR-like"/>
    <property type="match status" value="2"/>
</dbReference>
<feature type="compositionally biased region" description="Polar residues" evidence="12">
    <location>
        <begin position="471"/>
        <end position="482"/>
    </location>
</feature>
<reference evidence="16" key="3">
    <citation type="submission" date="2025-09" db="UniProtKB">
        <authorList>
            <consortium name="Ensembl"/>
        </authorList>
    </citation>
    <scope>IDENTIFICATION</scope>
</reference>
<dbReference type="GO" id="GO:0005886">
    <property type="term" value="C:plasma membrane"/>
    <property type="evidence" value="ECO:0007669"/>
    <property type="project" value="TreeGrafter"/>
</dbReference>
<accession>A0A7N6BZI7</accession>
<keyword evidence="6" id="KW-0677">Repeat</keyword>
<feature type="region of interest" description="Disordered" evidence="12">
    <location>
        <begin position="577"/>
        <end position="624"/>
    </location>
</feature>